<accession>A0A2H9TCD9</accession>
<dbReference type="InterPro" id="IPR002645">
    <property type="entry name" value="STAS_dom"/>
</dbReference>
<gene>
    <name evidence="2" type="ORF">CI610_00073</name>
</gene>
<name>A0A2H9TCD9_9ZZZZ</name>
<reference evidence="2" key="1">
    <citation type="journal article" date="2017" name="Appl. Environ. Microbiol.">
        <title>Molecular characterization of an Endozoicomonas-like organism causing infection in king scallop Pecten maximus L.</title>
        <authorList>
            <person name="Cano I."/>
            <person name="van Aerle R."/>
            <person name="Ross S."/>
            <person name="Verner-Jeffreys D.W."/>
            <person name="Paley R.K."/>
            <person name="Rimmer G."/>
            <person name="Ryder D."/>
            <person name="Hooper P."/>
            <person name="Stone D."/>
            <person name="Feist S.W."/>
        </authorList>
    </citation>
    <scope>NUCLEOTIDE SEQUENCE</scope>
</reference>
<proteinExistence type="predicted"/>
<evidence type="ECO:0000313" key="2">
    <source>
        <dbReference type="EMBL" id="PJE80915.1"/>
    </source>
</evidence>
<dbReference type="GO" id="GO:0043856">
    <property type="term" value="F:anti-sigma factor antagonist activity"/>
    <property type="evidence" value="ECO:0007669"/>
    <property type="project" value="TreeGrafter"/>
</dbReference>
<dbReference type="CDD" id="cd07043">
    <property type="entry name" value="STAS_anti-anti-sigma_factors"/>
    <property type="match status" value="1"/>
</dbReference>
<dbReference type="AlphaFoldDB" id="A0A2H9TCD9"/>
<organism evidence="2">
    <name type="scientific">invertebrate metagenome</name>
    <dbReference type="NCBI Taxonomy" id="1711999"/>
    <lineage>
        <taxon>unclassified sequences</taxon>
        <taxon>metagenomes</taxon>
        <taxon>organismal metagenomes</taxon>
    </lineage>
</organism>
<dbReference type="PROSITE" id="PS50801">
    <property type="entry name" value="STAS"/>
    <property type="match status" value="1"/>
</dbReference>
<dbReference type="SUPFAM" id="SSF52091">
    <property type="entry name" value="SpoIIaa-like"/>
    <property type="match status" value="1"/>
</dbReference>
<dbReference type="PANTHER" id="PTHR33495">
    <property type="entry name" value="ANTI-SIGMA FACTOR ANTAGONIST TM_1081-RELATED-RELATED"/>
    <property type="match status" value="1"/>
</dbReference>
<dbReference type="EMBL" id="NSIT01000002">
    <property type="protein sequence ID" value="PJE80915.1"/>
    <property type="molecule type" value="Genomic_DNA"/>
</dbReference>
<dbReference type="InterPro" id="IPR036513">
    <property type="entry name" value="STAS_dom_sf"/>
</dbReference>
<evidence type="ECO:0000259" key="1">
    <source>
        <dbReference type="PROSITE" id="PS50801"/>
    </source>
</evidence>
<dbReference type="Gene3D" id="3.30.750.24">
    <property type="entry name" value="STAS domain"/>
    <property type="match status" value="1"/>
</dbReference>
<dbReference type="Pfam" id="PF01740">
    <property type="entry name" value="STAS"/>
    <property type="match status" value="1"/>
</dbReference>
<protein>
    <recommendedName>
        <fullName evidence="1">STAS domain-containing protein</fullName>
    </recommendedName>
</protein>
<comment type="caution">
    <text evidence="2">The sequence shown here is derived from an EMBL/GenBank/DDBJ whole genome shotgun (WGS) entry which is preliminary data.</text>
</comment>
<sequence length="118" mass="13693">MECSTRFYKGCQIIELHKSLVAKSSKEIQQIFNLILENQSSDIIIDLSNVENIDYAGIGAITFLYKRLKERKREMGLLGVNQNIEEWLNTLHINNTIKSYTNINDFISDTHHALGYYH</sequence>
<feature type="domain" description="STAS" evidence="1">
    <location>
        <begin position="1"/>
        <end position="117"/>
    </location>
</feature>